<dbReference type="AlphaFoldDB" id="A0A1I6QTS3"/>
<evidence type="ECO:0000313" key="2">
    <source>
        <dbReference type="Proteomes" id="UP000199392"/>
    </source>
</evidence>
<accession>A0A1I6QTS3</accession>
<name>A0A1I6QTS3_9RHOB</name>
<keyword evidence="2" id="KW-1185">Reference proteome</keyword>
<protein>
    <submittedName>
        <fullName evidence="1">Uncharacterized protein</fullName>
    </submittedName>
</protein>
<gene>
    <name evidence="1" type="ORF">SAMN04488050_102331</name>
</gene>
<organism evidence="1 2">
    <name type="scientific">Alloyangia pacifica</name>
    <dbReference type="NCBI Taxonomy" id="311180"/>
    <lineage>
        <taxon>Bacteria</taxon>
        <taxon>Pseudomonadati</taxon>
        <taxon>Pseudomonadota</taxon>
        <taxon>Alphaproteobacteria</taxon>
        <taxon>Rhodobacterales</taxon>
        <taxon>Roseobacteraceae</taxon>
        <taxon>Alloyangia</taxon>
    </lineage>
</organism>
<dbReference type="EMBL" id="FOZW01000002">
    <property type="protein sequence ID" value="SFS55855.1"/>
    <property type="molecule type" value="Genomic_DNA"/>
</dbReference>
<sequence>MVRIEPLPRPRKPVPVLSLKPAAGRTALSRFIRNPAKIPAKRKMS</sequence>
<dbReference type="STRING" id="311180.SAMN04488050_102331"/>
<dbReference type="Proteomes" id="UP000199392">
    <property type="component" value="Unassembled WGS sequence"/>
</dbReference>
<reference evidence="2" key="1">
    <citation type="submission" date="2016-10" db="EMBL/GenBank/DDBJ databases">
        <authorList>
            <person name="Varghese N."/>
            <person name="Submissions S."/>
        </authorList>
    </citation>
    <scope>NUCLEOTIDE SEQUENCE [LARGE SCALE GENOMIC DNA]</scope>
    <source>
        <strain evidence="2">DSM 26894</strain>
    </source>
</reference>
<evidence type="ECO:0000313" key="1">
    <source>
        <dbReference type="EMBL" id="SFS55855.1"/>
    </source>
</evidence>
<proteinExistence type="predicted"/>